<dbReference type="Proteomes" id="UP000194546">
    <property type="component" value="Unassembled WGS sequence"/>
</dbReference>
<evidence type="ECO:0000313" key="2">
    <source>
        <dbReference type="Proteomes" id="UP000194546"/>
    </source>
</evidence>
<comment type="caution">
    <text evidence="1">The sequence shown here is derived from an EMBL/GenBank/DDBJ whole genome shotgun (WGS) entry which is preliminary data.</text>
</comment>
<reference evidence="1 2" key="1">
    <citation type="submission" date="2017-03" db="EMBL/GenBank/DDBJ databases">
        <title>Genome analysis of strain PAMC 26510.</title>
        <authorList>
            <person name="Oh H.-M."/>
            <person name="Yang J.-A."/>
        </authorList>
    </citation>
    <scope>NUCLEOTIDE SEQUENCE [LARGE SCALE GENOMIC DNA]</scope>
    <source>
        <strain evidence="1 2">PAMC 26510</strain>
    </source>
</reference>
<protein>
    <submittedName>
        <fullName evidence="1">Uncharacterized protein</fullName>
    </submittedName>
</protein>
<evidence type="ECO:0000313" key="1">
    <source>
        <dbReference type="EMBL" id="OTP70382.1"/>
    </source>
</evidence>
<name>A0A242MGF6_CABSO</name>
<sequence>MFLDSRVECLQRKFVSKQETSKTELVDGSIGVGQLDRFELDFSEVIKTGVTSHFLVEAGGA</sequence>
<dbReference type="AlphaFoldDB" id="A0A242MGF6"/>
<organism evidence="1 2">
    <name type="scientific">Caballeronia sordidicola</name>
    <name type="common">Burkholderia sordidicola</name>
    <dbReference type="NCBI Taxonomy" id="196367"/>
    <lineage>
        <taxon>Bacteria</taxon>
        <taxon>Pseudomonadati</taxon>
        <taxon>Pseudomonadota</taxon>
        <taxon>Betaproteobacteria</taxon>
        <taxon>Burkholderiales</taxon>
        <taxon>Burkholderiaceae</taxon>
        <taxon>Caballeronia</taxon>
    </lineage>
</organism>
<proteinExistence type="predicted"/>
<accession>A0A242MGF6</accession>
<gene>
    <name evidence="1" type="ORF">PAMC26510_25650</name>
</gene>
<dbReference type="EMBL" id="NBTY01000141">
    <property type="protein sequence ID" value="OTP70382.1"/>
    <property type="molecule type" value="Genomic_DNA"/>
</dbReference>